<evidence type="ECO:0000256" key="1">
    <source>
        <dbReference type="SAM" id="Phobius"/>
    </source>
</evidence>
<reference evidence="2" key="1">
    <citation type="submission" date="2023-06" db="EMBL/GenBank/DDBJ databases">
        <title>Genomic analysis of the entomopathogenic nematode Steinernema hermaphroditum.</title>
        <authorList>
            <person name="Schwarz E.M."/>
            <person name="Heppert J.K."/>
            <person name="Baniya A."/>
            <person name="Schwartz H.T."/>
            <person name="Tan C.-H."/>
            <person name="Antoshechkin I."/>
            <person name="Sternberg P.W."/>
            <person name="Goodrich-Blair H."/>
            <person name="Dillman A.R."/>
        </authorList>
    </citation>
    <scope>NUCLEOTIDE SEQUENCE</scope>
    <source>
        <strain evidence="2">PS9179</strain>
        <tissue evidence="2">Whole animal</tissue>
    </source>
</reference>
<keyword evidence="1" id="KW-0472">Membrane</keyword>
<evidence type="ECO:0000313" key="3">
    <source>
        <dbReference type="Proteomes" id="UP001175271"/>
    </source>
</evidence>
<sequence>MSRGSTRFLIFAAIIAASVSRLVVRYHRMSELMMAIAEFPRCTYEQVGGRILFGTLNNTKFVFSRIPEGQQGTFFLNETSLPHVDFQEISLSEEVEYARIDRFLIVPSRSRVDFVGELTANDSGSCQGFSFSMKPDGSFTEYNRTIRQCSKLLHYGRVPGNDADYFFSDYVNNNYTYSTENGTKIDDTHQYIGNYYRQRWLAYDEAEDAFYYSKHTDSDMYKFTHGGEGNVHFCDSNTENRTCYLSVFGRSINCMYGLFQDNATDYESDIRLFLLPVEIFPAFGRMPSPPPTTNMEESTPAWTNSASTTTTLRSTKPVKYKPYMTTSAPSKHLRRKMPRRLISSVVLAAIGIIFPAILGALFYYVYLNTP</sequence>
<keyword evidence="1" id="KW-0812">Transmembrane</keyword>
<organism evidence="2 3">
    <name type="scientific">Steinernema hermaphroditum</name>
    <dbReference type="NCBI Taxonomy" id="289476"/>
    <lineage>
        <taxon>Eukaryota</taxon>
        <taxon>Metazoa</taxon>
        <taxon>Ecdysozoa</taxon>
        <taxon>Nematoda</taxon>
        <taxon>Chromadorea</taxon>
        <taxon>Rhabditida</taxon>
        <taxon>Tylenchina</taxon>
        <taxon>Panagrolaimomorpha</taxon>
        <taxon>Strongyloidoidea</taxon>
        <taxon>Steinernematidae</taxon>
        <taxon>Steinernema</taxon>
    </lineage>
</organism>
<keyword evidence="1" id="KW-1133">Transmembrane helix</keyword>
<accession>A0AA39HM13</accession>
<dbReference type="Proteomes" id="UP001175271">
    <property type="component" value="Unassembled WGS sequence"/>
</dbReference>
<gene>
    <name evidence="2" type="ORF">QR680_003633</name>
</gene>
<protein>
    <submittedName>
        <fullName evidence="2">Uncharacterized protein</fullName>
    </submittedName>
</protein>
<comment type="caution">
    <text evidence="2">The sequence shown here is derived from an EMBL/GenBank/DDBJ whole genome shotgun (WGS) entry which is preliminary data.</text>
</comment>
<proteinExistence type="predicted"/>
<dbReference type="EMBL" id="JAUCMV010000003">
    <property type="protein sequence ID" value="KAK0407849.1"/>
    <property type="molecule type" value="Genomic_DNA"/>
</dbReference>
<feature type="transmembrane region" description="Helical" evidence="1">
    <location>
        <begin position="6"/>
        <end position="24"/>
    </location>
</feature>
<keyword evidence="3" id="KW-1185">Reference proteome</keyword>
<name>A0AA39HM13_9BILA</name>
<dbReference type="AlphaFoldDB" id="A0AA39HM13"/>
<feature type="transmembrane region" description="Helical" evidence="1">
    <location>
        <begin position="341"/>
        <end position="366"/>
    </location>
</feature>
<evidence type="ECO:0000313" key="2">
    <source>
        <dbReference type="EMBL" id="KAK0407849.1"/>
    </source>
</evidence>